<dbReference type="RefSeq" id="WP_191189294.1">
    <property type="nucleotide sequence ID" value="NZ_JACWMY010000005.1"/>
</dbReference>
<evidence type="ECO:0000313" key="1">
    <source>
        <dbReference type="EMBL" id="MBD1364642.1"/>
    </source>
</evidence>
<accession>A0ABR7WSY9</accession>
<proteinExistence type="predicted"/>
<sequence>MEDPELKVFSILFREAYSRCFGVSLTQPLTETEGKLFQQQLLDQTGLMVGWRSLKNYSIFLLGEKGDENPSVASMDTLARYVLKSPYTNELQRKKDESHHPYWFVYRERHLAKAISPEVKPVSFAWVKPALAAVLLLLAAYTWYQRKSTVSFADNFKDVGDRTLVDKEWQVLNKDNVYWPKHGDISNALTLFTLAGDNWPDSASLPQIKNLVIRSLPGGCFVTELHMEDFIPAAEWQQAGLLLMEDTSMNSPSIRLSLAYNDFFGGFNKPHEILVQAIATPGGGGKPEEFVHSTVLTLDSTVSSAMVSGNLKKTALRIEKKGNSYRLLYAGGAGANSAFKELATKDVMITPRYIGIFALKGRVPGTPVVPVKFKKFMLESIACE</sequence>
<evidence type="ECO:0008006" key="3">
    <source>
        <dbReference type="Google" id="ProtNLM"/>
    </source>
</evidence>
<reference evidence="1 2" key="1">
    <citation type="submission" date="2020-09" db="EMBL/GenBank/DDBJ databases">
        <title>Novel species of Mucilaginibacter isolated from a glacier on the Tibetan Plateau.</title>
        <authorList>
            <person name="Liu Q."/>
            <person name="Xin Y.-H."/>
        </authorList>
    </citation>
    <scope>NUCLEOTIDE SEQUENCE [LARGE SCALE GENOMIC DNA]</scope>
    <source>
        <strain evidence="1 2">ZT4R22</strain>
    </source>
</reference>
<dbReference type="EMBL" id="JACWMY010000005">
    <property type="protein sequence ID" value="MBD1364642.1"/>
    <property type="molecule type" value="Genomic_DNA"/>
</dbReference>
<evidence type="ECO:0000313" key="2">
    <source>
        <dbReference type="Proteomes" id="UP000606600"/>
    </source>
</evidence>
<dbReference type="Gene3D" id="2.60.120.200">
    <property type="match status" value="1"/>
</dbReference>
<keyword evidence="2" id="KW-1185">Reference proteome</keyword>
<protein>
    <recommendedName>
        <fullName evidence="3">Type 4b pilus protein PilO2</fullName>
    </recommendedName>
</protein>
<comment type="caution">
    <text evidence="1">The sequence shown here is derived from an EMBL/GenBank/DDBJ whole genome shotgun (WGS) entry which is preliminary data.</text>
</comment>
<name>A0ABR7WSY9_9SPHI</name>
<dbReference type="Proteomes" id="UP000606600">
    <property type="component" value="Unassembled WGS sequence"/>
</dbReference>
<organism evidence="1 2">
    <name type="scientific">Mucilaginibacter pankratovii</name>
    <dbReference type="NCBI Taxonomy" id="2772110"/>
    <lineage>
        <taxon>Bacteria</taxon>
        <taxon>Pseudomonadati</taxon>
        <taxon>Bacteroidota</taxon>
        <taxon>Sphingobacteriia</taxon>
        <taxon>Sphingobacteriales</taxon>
        <taxon>Sphingobacteriaceae</taxon>
        <taxon>Mucilaginibacter</taxon>
    </lineage>
</organism>
<gene>
    <name evidence="1" type="ORF">IDJ77_12550</name>
</gene>